<dbReference type="GO" id="GO:0007062">
    <property type="term" value="P:sister chromatid cohesion"/>
    <property type="evidence" value="ECO:0007669"/>
    <property type="project" value="InterPro"/>
</dbReference>
<dbReference type="InterPro" id="IPR003395">
    <property type="entry name" value="RecF/RecN/SMC_N"/>
</dbReference>
<feature type="region of interest" description="Disordered" evidence="11">
    <location>
        <begin position="71"/>
        <end position="99"/>
    </location>
</feature>
<dbReference type="GO" id="GO:0005524">
    <property type="term" value="F:ATP binding"/>
    <property type="evidence" value="ECO:0007669"/>
    <property type="project" value="InterPro"/>
</dbReference>
<dbReference type="CDD" id="cd03275">
    <property type="entry name" value="ABC_SMC1_euk"/>
    <property type="match status" value="2"/>
</dbReference>
<evidence type="ECO:0000256" key="9">
    <source>
        <dbReference type="ARBA" id="ARBA00023306"/>
    </source>
</evidence>
<dbReference type="SUPFAM" id="SSF56112">
    <property type="entry name" value="Protein kinase-like (PK-like)"/>
    <property type="match status" value="1"/>
</dbReference>
<evidence type="ECO:0000256" key="11">
    <source>
        <dbReference type="SAM" id="MobiDB-lite"/>
    </source>
</evidence>
<dbReference type="GO" id="GO:0005634">
    <property type="term" value="C:nucleus"/>
    <property type="evidence" value="ECO:0007669"/>
    <property type="project" value="UniProtKB-SubCell"/>
</dbReference>
<dbReference type="STRING" id="154538.A0A1M2VRD3"/>
<keyword evidence="4" id="KW-0158">Chromosome</keyword>
<evidence type="ECO:0000313" key="14">
    <source>
        <dbReference type="Proteomes" id="UP000184267"/>
    </source>
</evidence>
<keyword evidence="5" id="KW-0132">Cell division</keyword>
<dbReference type="SMART" id="SM00968">
    <property type="entry name" value="SMC_hinge"/>
    <property type="match status" value="1"/>
</dbReference>
<dbReference type="SUPFAM" id="SSF75553">
    <property type="entry name" value="Smc hinge domain"/>
    <property type="match status" value="1"/>
</dbReference>
<dbReference type="InterPro" id="IPR036277">
    <property type="entry name" value="SMC_hinge_sf"/>
</dbReference>
<evidence type="ECO:0000259" key="12">
    <source>
        <dbReference type="SMART" id="SM00968"/>
    </source>
</evidence>
<keyword evidence="8" id="KW-0539">Nucleus</keyword>
<dbReference type="Pfam" id="PF06470">
    <property type="entry name" value="SMC_hinge"/>
    <property type="match status" value="1"/>
</dbReference>
<dbReference type="PANTHER" id="PTHR18937:SF12">
    <property type="entry name" value="STRUCTURAL MAINTENANCE OF CHROMOSOMES PROTEIN"/>
    <property type="match status" value="1"/>
</dbReference>
<sequence>MPLIRIEVCDFKSYRGHQVIGPFRNFTSVIGPNGAGKSNLMDAISFVLGVKSAQLRSSQLKDLVYRGRRLARNPDGEGAGPSQPQQDADEEAEGEGEGTASKAWVLAVYEDADRKEWRFQRTISTTGASEYKLNNRVVTYSAYNAALIQHNILVKAKNFLVFQGDVEAVASQSPKELARLIDQISGSLELAPDYEKAREALERATENATFNFTKRRGIAGEIKQYKEQKGEAERFEALCQERDELVLRRILFKLYHIQHSLEEHARAIKEQNQTLAGLRAEQRKHEKALEDARAEQAKARSNVMQKEKRIKKAEKALETKRPDLVRIEAQIKHAERKRERAQQELEKLQQTEGEQRRKLQSLQDNLQTVQRAANTAQEVQRRAAQTNLSLSEESLEEYRRLKASASILAVDERQSLETLSRDEKTAGRTLAQLKDKLEQLTQKRDKLSEEDRTQSQKKAELDEKVSELAAELKRVKQEHDNQESERMRIEQLEKEINEKLVDIYEKLTQAGVDQQESQRETRLKETLANLQRIFPGVRGRVVDLCKPTQRKYETAVAVVLGRNIDAIVVDEEKTAIDCIEYMRNQRAGQATFIPLDTIQVKPVNDKFRAFAKGARLAVDVIHYDPAVERAMHHACGNALVCDSMEVARYVCYEKGQEVKAVTLEGTIIHKSGLITGGKSSQQNGKKWEEKDVQGLQRVRDNLMAQLLELGKSKPRGKESEVLIAEISRLESALHVARDDQKANKTRLSGIKDELKHVDREIRALQPDLRKAQTAYDSVKGKIDALAAVINEAEDGVFADFCEEIGVANIREYEERQLKVAQAESEARLQFDTQIARLTHAIQFDEQQLKVTEERLKAYEDIIKSEGENLAKLEDEKTAAQEEITEAEEAIQTLQDDLKELAQELEEKTKKVDEVKKTTNRAGKALDQALKEVAGHNDEIEKLGLERSAIYRKCKLDEIKLPLLTGNLKNVPMEENLREEVAMDVDEDEEGTQQVKRVSDFGIEVDFDSLDEDEREDGSAEALKELDESISKVNAEIEHMAPNLKAMDRLDDVEAKLVETEKEAERARTDSKKAREQFNEIKRKRCEMFNKAYNHISERIDQVYKDLTKGKMAPTGGVAYLTLEDSEEPYTAGIKYHAMPPMKRFRDMEQLSGGEKTIAALALLFAIHSYQPSPFFVLDEVDAALDNTNVAKIASYIRSHASATFQFVVISLKGSLYERSNSLVGIFRDQDVNSSRTLTLDSAEDTKEDCRTLALRAAQYTLVVYEALRCSGTAVDGQDAQKGVAKLLSTLQDIQGMMERNAKKGFIRGLLRIRKSKEELATLTQALEDAITSFEIDTAIRIDTRMSNIEELLERMLQDLTNVGSTVVSYARAQAARFVEVQGQLATIVAATDRSRLSMVDVKLLESLDEDKPSLVRVESTRQGEEVGAVKLYRGELRADGSPVLVKQFKEHDGTYRNEIERHKALLHPGIIHLRGYSIAPEIAFIAYDMEPHVGSFEALSRSVRGLDKLLWILNATRQIHDAFLHLASHAPGGLQWTSDDDIDPIMGGGDLVVTADSRVLVDVSRCRLDRLPNLVILYEWTIELHGPARRLVQDIKKNPLAGVPVWKQRDALSTLWRQVALFAHFEREETLFWNPRRARYLRVVYPGECFLRESGRILEGLCYEDQVQRHTLEVKCIPGMMCPERIVRDKGVDPGDSEDQPSRAMQKKSKDKVRRRKKDTRKAYRVEEKALRYEVPPEDLLFSAPYQNVVYERWRRYTVHGLNYGWRLHTTTVVRESGDCEGWLLNQAPGLCDFEPPLDLNNLAISTALKFTTQTYLVGVFTASGRQQPPPTRTLYFYEHVHDYPRATLAMDGQLNWPWGFWSTEPDDR</sequence>
<feature type="compositionally biased region" description="Acidic residues" evidence="11">
    <location>
        <begin position="87"/>
        <end position="96"/>
    </location>
</feature>
<keyword evidence="14" id="KW-1185">Reference proteome</keyword>
<gene>
    <name evidence="13" type="ORF">TRAPUB_13335</name>
</gene>
<dbReference type="Pfam" id="PF02463">
    <property type="entry name" value="SMC_N"/>
    <property type="match status" value="1"/>
</dbReference>
<evidence type="ECO:0000256" key="10">
    <source>
        <dbReference type="SAM" id="Coils"/>
    </source>
</evidence>
<evidence type="ECO:0000256" key="7">
    <source>
        <dbReference type="ARBA" id="ARBA00023054"/>
    </source>
</evidence>
<dbReference type="GO" id="GO:0008278">
    <property type="term" value="C:cohesin complex"/>
    <property type="evidence" value="ECO:0007669"/>
    <property type="project" value="InterPro"/>
</dbReference>
<feature type="region of interest" description="Disordered" evidence="11">
    <location>
        <begin position="1688"/>
        <end position="1721"/>
    </location>
</feature>
<feature type="domain" description="SMC hinge" evidence="12">
    <location>
        <begin position="535"/>
        <end position="651"/>
    </location>
</feature>
<dbReference type="Gene3D" id="3.40.50.300">
    <property type="entry name" value="P-loop containing nucleotide triphosphate hydrolases"/>
    <property type="match status" value="2"/>
</dbReference>
<evidence type="ECO:0000256" key="5">
    <source>
        <dbReference type="ARBA" id="ARBA00022618"/>
    </source>
</evidence>
<protein>
    <submittedName>
        <fullName evidence="13">Structural maintenance of chromosomes protein 1</fullName>
    </submittedName>
</protein>
<comment type="subcellular location">
    <subcellularLocation>
        <location evidence="2">Chromosome</location>
    </subcellularLocation>
    <subcellularLocation>
        <location evidence="1">Nucleus</location>
    </subcellularLocation>
</comment>
<keyword evidence="7 10" id="KW-0175">Coiled coil</keyword>
<dbReference type="InterPro" id="IPR011009">
    <property type="entry name" value="Kinase-like_dom_sf"/>
</dbReference>
<dbReference type="InterPro" id="IPR028468">
    <property type="entry name" value="Smc1_ABC"/>
</dbReference>
<dbReference type="SUPFAM" id="SSF52540">
    <property type="entry name" value="P-loop containing nucleoside triphosphate hydrolases"/>
    <property type="match status" value="2"/>
</dbReference>
<dbReference type="GO" id="GO:0016887">
    <property type="term" value="F:ATP hydrolysis activity"/>
    <property type="evidence" value="ECO:0007669"/>
    <property type="project" value="InterPro"/>
</dbReference>
<feature type="coiled-coil region" evidence="10">
    <location>
        <begin position="1042"/>
        <end position="1083"/>
    </location>
</feature>
<evidence type="ECO:0000256" key="3">
    <source>
        <dbReference type="ARBA" id="ARBA00005597"/>
    </source>
</evidence>
<keyword evidence="6" id="KW-0498">Mitosis</keyword>
<dbReference type="Gene3D" id="3.30.70.1620">
    <property type="match status" value="1"/>
</dbReference>
<comment type="similarity">
    <text evidence="3">Belongs to the SMC family. SMC1 subfamily.</text>
</comment>
<organism evidence="13 14">
    <name type="scientific">Trametes pubescens</name>
    <name type="common">White-rot fungus</name>
    <dbReference type="NCBI Taxonomy" id="154538"/>
    <lineage>
        <taxon>Eukaryota</taxon>
        <taxon>Fungi</taxon>
        <taxon>Dikarya</taxon>
        <taxon>Basidiomycota</taxon>
        <taxon>Agaricomycotina</taxon>
        <taxon>Agaricomycetes</taxon>
        <taxon>Polyporales</taxon>
        <taxon>Polyporaceae</taxon>
        <taxon>Trametes</taxon>
    </lineage>
</organism>
<accession>A0A1M2VRD3</accession>
<dbReference type="EMBL" id="MNAD01000805">
    <property type="protein sequence ID" value="OJT10153.1"/>
    <property type="molecule type" value="Genomic_DNA"/>
</dbReference>
<dbReference type="PANTHER" id="PTHR18937">
    <property type="entry name" value="STRUCTURAL MAINTENANCE OF CHROMOSOMES SMC FAMILY MEMBER"/>
    <property type="match status" value="1"/>
</dbReference>
<name>A0A1M2VRD3_TRAPU</name>
<feature type="non-terminal residue" evidence="13">
    <location>
        <position position="1869"/>
    </location>
</feature>
<feature type="coiled-coil region" evidence="10">
    <location>
        <begin position="834"/>
        <end position="945"/>
    </location>
</feature>
<dbReference type="InterPro" id="IPR059179">
    <property type="entry name" value="MLKL-like_MCAfunc"/>
</dbReference>
<feature type="region of interest" description="Disordered" evidence="11">
    <location>
        <begin position="338"/>
        <end position="360"/>
    </location>
</feature>
<dbReference type="GO" id="GO:0003677">
    <property type="term" value="F:DNA binding"/>
    <property type="evidence" value="ECO:0007669"/>
    <property type="project" value="TreeGrafter"/>
</dbReference>
<dbReference type="InterPro" id="IPR010935">
    <property type="entry name" value="SMC_hinge"/>
</dbReference>
<dbReference type="Proteomes" id="UP000184267">
    <property type="component" value="Unassembled WGS sequence"/>
</dbReference>
<evidence type="ECO:0000313" key="13">
    <source>
        <dbReference type="EMBL" id="OJT10153.1"/>
    </source>
</evidence>
<keyword evidence="9" id="KW-0131">Cell cycle</keyword>
<dbReference type="CDD" id="cd21037">
    <property type="entry name" value="MLKL_NTD"/>
    <property type="match status" value="1"/>
</dbReference>
<evidence type="ECO:0000256" key="4">
    <source>
        <dbReference type="ARBA" id="ARBA00022454"/>
    </source>
</evidence>
<evidence type="ECO:0000256" key="6">
    <source>
        <dbReference type="ARBA" id="ARBA00022776"/>
    </source>
</evidence>
<dbReference type="GO" id="GO:0051301">
    <property type="term" value="P:cell division"/>
    <property type="evidence" value="ECO:0007669"/>
    <property type="project" value="UniProtKB-KW"/>
</dbReference>
<feature type="compositionally biased region" description="Basic and acidic residues" evidence="11">
    <location>
        <begin position="338"/>
        <end position="357"/>
    </location>
</feature>
<reference evidence="13 14" key="1">
    <citation type="submission" date="2016-10" db="EMBL/GenBank/DDBJ databases">
        <title>Genome sequence of the basidiomycete white-rot fungus Trametes pubescens.</title>
        <authorList>
            <person name="Makela M.R."/>
            <person name="Granchi Z."/>
            <person name="Peng M."/>
            <person name="De Vries R.P."/>
            <person name="Grigoriev I."/>
            <person name="Riley R."/>
            <person name="Hilden K."/>
        </authorList>
    </citation>
    <scope>NUCLEOTIDE SEQUENCE [LARGE SCALE GENOMIC DNA]</scope>
    <source>
        <strain evidence="13 14">FBCC735</strain>
    </source>
</reference>
<proteinExistence type="inferred from homology"/>
<evidence type="ECO:0000256" key="1">
    <source>
        <dbReference type="ARBA" id="ARBA00004123"/>
    </source>
</evidence>
<comment type="caution">
    <text evidence="13">The sequence shown here is derived from an EMBL/GenBank/DDBJ whole genome shotgun (WGS) entry which is preliminary data.</text>
</comment>
<dbReference type="OrthoDB" id="5575062at2759"/>
<feature type="compositionally biased region" description="Basic residues" evidence="11">
    <location>
        <begin position="1705"/>
        <end position="1720"/>
    </location>
</feature>
<evidence type="ECO:0000256" key="8">
    <source>
        <dbReference type="ARBA" id="ARBA00023242"/>
    </source>
</evidence>
<dbReference type="InterPro" id="IPR027417">
    <property type="entry name" value="P-loop_NTPase"/>
</dbReference>
<feature type="region of interest" description="Disordered" evidence="11">
    <location>
        <begin position="441"/>
        <end position="463"/>
    </location>
</feature>
<evidence type="ECO:0000256" key="2">
    <source>
        <dbReference type="ARBA" id="ARBA00004286"/>
    </source>
</evidence>
<dbReference type="Gene3D" id="1.20.1060.20">
    <property type="match status" value="1"/>
</dbReference>